<feature type="region of interest" description="Disordered" evidence="1">
    <location>
        <begin position="29"/>
        <end position="59"/>
    </location>
</feature>
<feature type="region of interest" description="Disordered" evidence="1">
    <location>
        <begin position="483"/>
        <end position="529"/>
    </location>
</feature>
<evidence type="ECO:0000256" key="1">
    <source>
        <dbReference type="SAM" id="MobiDB-lite"/>
    </source>
</evidence>
<dbReference type="EMBL" id="JALLPB020000039">
    <property type="protein sequence ID" value="KAL3823396.1"/>
    <property type="molecule type" value="Genomic_DNA"/>
</dbReference>
<proteinExistence type="predicted"/>
<organism evidence="2 3">
    <name type="scientific">Cyclostephanos tholiformis</name>
    <dbReference type="NCBI Taxonomy" id="382380"/>
    <lineage>
        <taxon>Eukaryota</taxon>
        <taxon>Sar</taxon>
        <taxon>Stramenopiles</taxon>
        <taxon>Ochrophyta</taxon>
        <taxon>Bacillariophyta</taxon>
        <taxon>Coscinodiscophyceae</taxon>
        <taxon>Thalassiosirophycidae</taxon>
        <taxon>Stephanodiscales</taxon>
        <taxon>Stephanodiscaceae</taxon>
        <taxon>Cyclostephanos</taxon>
    </lineage>
</organism>
<dbReference type="InterPro" id="IPR010765">
    <property type="entry name" value="DUF1350"/>
</dbReference>
<evidence type="ECO:0000313" key="3">
    <source>
        <dbReference type="Proteomes" id="UP001530377"/>
    </source>
</evidence>
<gene>
    <name evidence="2" type="ORF">ACHAXA_008891</name>
</gene>
<sequence>MALLSLVSTSSSIGPSDATAVVPLASTTSAFSHRSRALPPPSYGPYRGRRPAPSQSLSTFPFPTVATAGRRCRRRVIVFDASVALDDDEDARLRRRFEEAMRRREERRGTASSLSSSSSPVDGSKKDGTPRAQGNAVAGEDICSRPTMMVGEAEGKIDDVGAPTGGGDGTRPTIAMEGDGGAARNIMDRRRFGTSGDVNERRMRAVKDYAESEKYDDRDRTPSDEFDRDDDKYDLPSCEWETYRSTSILFPPCDEVEGSRSSRSRSRRRRRRRPRAVVHFVGGTLFGSYPRRFYGSLLEDISIKCDAVVVATPIPIVLPVVGGLAGRVERWIFNDEGGGGYNDDDGGLGEGGRGRRRDGRPNGATTNPLDHVSLATRVQAEFNNAYRDVILDEYCADHHDDDDYDDEVEDFMRRVPIVGIGHSLGARIQAVSCSDPHISTRYLSMGKRKRLIRSGRDGMIYLGFANWSAKSSIPGVETLDDTVRRRKRARQRREENDRSDGVGRRDDVWDNGSRRRRQGRYDNDYKRDRRGRYDGYDAEDLDLMDVFGDVVSGVADGVKMIGEVLTPEAEDLEFSPTPDELWNDLSSSVGSYGRSCRNNLIVQFEDDPIDQGSRLARALLMAHDAGMNATSSIIDDASRVEAPHGVKFARLSGGHLTPVTLRGDIAKMIPKRAFSLLSSSYDFILEQIDGRTVKSSQKQRKDVEDVADTVASFIRSLNGDE</sequence>
<dbReference type="AlphaFoldDB" id="A0ABD3SG30"/>
<feature type="compositionally biased region" description="Basic and acidic residues" evidence="1">
    <location>
        <begin position="492"/>
        <end position="508"/>
    </location>
</feature>
<feature type="compositionally biased region" description="Basic residues" evidence="1">
    <location>
        <begin position="262"/>
        <end position="273"/>
    </location>
</feature>
<accession>A0ABD3SG30</accession>
<feature type="region of interest" description="Disordered" evidence="1">
    <location>
        <begin position="209"/>
        <end position="231"/>
    </location>
</feature>
<keyword evidence="3" id="KW-1185">Reference proteome</keyword>
<reference evidence="2 3" key="1">
    <citation type="submission" date="2024-10" db="EMBL/GenBank/DDBJ databases">
        <title>Updated reference genomes for cyclostephanoid diatoms.</title>
        <authorList>
            <person name="Roberts W.R."/>
            <person name="Alverson A.J."/>
        </authorList>
    </citation>
    <scope>NUCLEOTIDE SEQUENCE [LARGE SCALE GENOMIC DNA]</scope>
    <source>
        <strain evidence="2 3">AJA228-03</strain>
    </source>
</reference>
<feature type="region of interest" description="Disordered" evidence="1">
    <location>
        <begin position="101"/>
        <end position="179"/>
    </location>
</feature>
<dbReference type="PANTHER" id="PTHR34127">
    <property type="entry name" value="OS04G0405600 PROTEIN"/>
    <property type="match status" value="1"/>
</dbReference>
<comment type="caution">
    <text evidence="2">The sequence shown here is derived from an EMBL/GenBank/DDBJ whole genome shotgun (WGS) entry which is preliminary data.</text>
</comment>
<dbReference type="Proteomes" id="UP001530377">
    <property type="component" value="Unassembled WGS sequence"/>
</dbReference>
<feature type="region of interest" description="Disordered" evidence="1">
    <location>
        <begin position="254"/>
        <end position="273"/>
    </location>
</feature>
<name>A0ABD3SG30_9STRA</name>
<dbReference type="PANTHER" id="PTHR34127:SF1">
    <property type="entry name" value="OS04G0405600 PROTEIN"/>
    <property type="match status" value="1"/>
</dbReference>
<feature type="compositionally biased region" description="Basic and acidic residues" evidence="1">
    <location>
        <begin position="519"/>
        <end position="529"/>
    </location>
</feature>
<evidence type="ECO:0000313" key="2">
    <source>
        <dbReference type="EMBL" id="KAL3823396.1"/>
    </source>
</evidence>
<feature type="region of interest" description="Disordered" evidence="1">
    <location>
        <begin position="342"/>
        <end position="368"/>
    </location>
</feature>
<protein>
    <submittedName>
        <fullName evidence="2">Uncharacterized protein</fullName>
    </submittedName>
</protein>